<feature type="transmembrane region" description="Helical" evidence="7">
    <location>
        <begin position="131"/>
        <end position="149"/>
    </location>
</feature>
<keyword evidence="6 7" id="KW-0472">Membrane</keyword>
<dbReference type="Pfam" id="PF01569">
    <property type="entry name" value="PAP2"/>
    <property type="match status" value="1"/>
</dbReference>
<feature type="transmembrane region" description="Helical" evidence="7">
    <location>
        <begin position="25"/>
        <end position="48"/>
    </location>
</feature>
<dbReference type="SUPFAM" id="SSF48317">
    <property type="entry name" value="Acid phosphatase/Vanadium-dependent haloperoxidase"/>
    <property type="match status" value="1"/>
</dbReference>
<evidence type="ECO:0000256" key="1">
    <source>
        <dbReference type="ARBA" id="ARBA00004651"/>
    </source>
</evidence>
<feature type="transmembrane region" description="Helical" evidence="7">
    <location>
        <begin position="155"/>
        <end position="176"/>
    </location>
</feature>
<dbReference type="Proteomes" id="UP001501116">
    <property type="component" value="Unassembled WGS sequence"/>
</dbReference>
<sequence>MTTFGPVFDAGWYLTITTFARETPWLHGIFVAVTEYGVVLLAVAVAAILWRERRGEPRKAIWIPVAMVLAYLVNSGIKDWVVEARPCRAIQHVVTVLPCDGPTDYSFPSNHTVVFAAFTGAVFLLKRAWGVFALVATLVMGFSRVYVGAHYPHDVLGGLAVGLLIGLAGHLVLTVMKQRQATAT</sequence>
<dbReference type="InterPro" id="IPR036938">
    <property type="entry name" value="PAP2/HPO_sf"/>
</dbReference>
<reference evidence="10" key="1">
    <citation type="journal article" date="2019" name="Int. J. Syst. Evol. Microbiol.">
        <title>The Global Catalogue of Microorganisms (GCM) 10K type strain sequencing project: providing services to taxonomists for standard genome sequencing and annotation.</title>
        <authorList>
            <consortium name="The Broad Institute Genomics Platform"/>
            <consortium name="The Broad Institute Genome Sequencing Center for Infectious Disease"/>
            <person name="Wu L."/>
            <person name="Ma J."/>
        </authorList>
    </citation>
    <scope>NUCLEOTIDE SEQUENCE [LARGE SCALE GENOMIC DNA]</scope>
    <source>
        <strain evidence="10">JCM 14545</strain>
    </source>
</reference>
<dbReference type="Gene3D" id="1.20.144.10">
    <property type="entry name" value="Phosphatidic acid phosphatase type 2/haloperoxidase"/>
    <property type="match status" value="1"/>
</dbReference>
<gene>
    <name evidence="9" type="ORF">GCM10009754_21640</name>
</gene>
<dbReference type="PANTHER" id="PTHR14969:SF62">
    <property type="entry name" value="DECAPRENYLPHOSPHORYL-5-PHOSPHORIBOSE PHOSPHATASE RV3807C-RELATED"/>
    <property type="match status" value="1"/>
</dbReference>
<keyword evidence="10" id="KW-1185">Reference proteome</keyword>
<protein>
    <submittedName>
        <fullName evidence="9">Phosphatase PAP2 family protein</fullName>
    </submittedName>
</protein>
<evidence type="ECO:0000256" key="6">
    <source>
        <dbReference type="ARBA" id="ARBA00023136"/>
    </source>
</evidence>
<proteinExistence type="predicted"/>
<keyword evidence="4" id="KW-0378">Hydrolase</keyword>
<evidence type="ECO:0000256" key="5">
    <source>
        <dbReference type="ARBA" id="ARBA00022989"/>
    </source>
</evidence>
<evidence type="ECO:0000256" key="3">
    <source>
        <dbReference type="ARBA" id="ARBA00022692"/>
    </source>
</evidence>
<dbReference type="InterPro" id="IPR000326">
    <property type="entry name" value="PAP2/HPO"/>
</dbReference>
<name>A0ABP5BTN2_9PSEU</name>
<dbReference type="SMART" id="SM00014">
    <property type="entry name" value="acidPPc"/>
    <property type="match status" value="1"/>
</dbReference>
<organism evidence="9 10">
    <name type="scientific">Amycolatopsis minnesotensis</name>
    <dbReference type="NCBI Taxonomy" id="337894"/>
    <lineage>
        <taxon>Bacteria</taxon>
        <taxon>Bacillati</taxon>
        <taxon>Actinomycetota</taxon>
        <taxon>Actinomycetes</taxon>
        <taxon>Pseudonocardiales</taxon>
        <taxon>Pseudonocardiaceae</taxon>
        <taxon>Amycolatopsis</taxon>
    </lineage>
</organism>
<dbReference type="PANTHER" id="PTHR14969">
    <property type="entry name" value="SPHINGOSINE-1-PHOSPHATE PHOSPHOHYDROLASE"/>
    <property type="match status" value="1"/>
</dbReference>
<evidence type="ECO:0000259" key="8">
    <source>
        <dbReference type="SMART" id="SM00014"/>
    </source>
</evidence>
<keyword evidence="3 7" id="KW-0812">Transmembrane</keyword>
<keyword evidence="5 7" id="KW-1133">Transmembrane helix</keyword>
<keyword evidence="2" id="KW-1003">Cell membrane</keyword>
<evidence type="ECO:0000256" key="4">
    <source>
        <dbReference type="ARBA" id="ARBA00022801"/>
    </source>
</evidence>
<evidence type="ECO:0000256" key="7">
    <source>
        <dbReference type="SAM" id="Phobius"/>
    </source>
</evidence>
<feature type="domain" description="Phosphatidic acid phosphatase type 2/haloperoxidase" evidence="8">
    <location>
        <begin position="57"/>
        <end position="170"/>
    </location>
</feature>
<accession>A0ABP5BTN2</accession>
<dbReference type="EMBL" id="BAAANN010000007">
    <property type="protein sequence ID" value="GAA1952343.1"/>
    <property type="molecule type" value="Genomic_DNA"/>
</dbReference>
<evidence type="ECO:0000313" key="9">
    <source>
        <dbReference type="EMBL" id="GAA1952343.1"/>
    </source>
</evidence>
<evidence type="ECO:0000313" key="10">
    <source>
        <dbReference type="Proteomes" id="UP001501116"/>
    </source>
</evidence>
<evidence type="ECO:0000256" key="2">
    <source>
        <dbReference type="ARBA" id="ARBA00022475"/>
    </source>
</evidence>
<comment type="subcellular location">
    <subcellularLocation>
        <location evidence="1">Cell membrane</location>
        <topology evidence="1">Multi-pass membrane protein</topology>
    </subcellularLocation>
</comment>
<comment type="caution">
    <text evidence="9">The sequence shown here is derived from an EMBL/GenBank/DDBJ whole genome shotgun (WGS) entry which is preliminary data.</text>
</comment>